<dbReference type="InterPro" id="IPR036691">
    <property type="entry name" value="Endo/exonu/phosph_ase_sf"/>
</dbReference>
<keyword evidence="3" id="KW-0255">Endonuclease</keyword>
<reference evidence="3 4" key="1">
    <citation type="submission" date="2024-10" db="EMBL/GenBank/DDBJ databases">
        <title>The Natural Products Discovery Center: Release of the First 8490 Sequenced Strains for Exploring Actinobacteria Biosynthetic Diversity.</title>
        <authorList>
            <person name="Kalkreuter E."/>
            <person name="Kautsar S.A."/>
            <person name="Yang D."/>
            <person name="Bader C.D."/>
            <person name="Teijaro C.N."/>
            <person name="Fluegel L."/>
            <person name="Davis C.M."/>
            <person name="Simpson J.R."/>
            <person name="Lauterbach L."/>
            <person name="Steele A.D."/>
            <person name="Gui C."/>
            <person name="Meng S."/>
            <person name="Li G."/>
            <person name="Viehrig K."/>
            <person name="Ye F."/>
            <person name="Su P."/>
            <person name="Kiefer A.F."/>
            <person name="Nichols A."/>
            <person name="Cepeda A.J."/>
            <person name="Yan W."/>
            <person name="Fan B."/>
            <person name="Jiang Y."/>
            <person name="Adhikari A."/>
            <person name="Zheng C.-J."/>
            <person name="Schuster L."/>
            <person name="Cowan T.M."/>
            <person name="Smanski M.J."/>
            <person name="Chevrette M.G."/>
            <person name="De Carvalho L.P.S."/>
            <person name="Shen B."/>
        </authorList>
    </citation>
    <scope>NUCLEOTIDE SEQUENCE [LARGE SCALE GENOMIC DNA]</scope>
    <source>
        <strain evidence="3 4">NPDC020327</strain>
    </source>
</reference>
<dbReference type="GO" id="GO:0004519">
    <property type="term" value="F:endonuclease activity"/>
    <property type="evidence" value="ECO:0007669"/>
    <property type="project" value="UniProtKB-KW"/>
</dbReference>
<keyword evidence="3" id="KW-0540">Nuclease</keyword>
<keyword evidence="4" id="KW-1185">Reference proteome</keyword>
<gene>
    <name evidence="3" type="ORF">ACH429_21685</name>
</gene>
<feature type="domain" description="Endonuclease/exonuclease/phosphatase" evidence="2">
    <location>
        <begin position="11"/>
        <end position="163"/>
    </location>
</feature>
<organism evidence="3 4">
    <name type="scientific">Streptomyces pathocidini</name>
    <dbReference type="NCBI Taxonomy" id="1650571"/>
    <lineage>
        <taxon>Bacteria</taxon>
        <taxon>Bacillati</taxon>
        <taxon>Actinomycetota</taxon>
        <taxon>Actinomycetes</taxon>
        <taxon>Kitasatosporales</taxon>
        <taxon>Streptomycetaceae</taxon>
        <taxon>Streptomyces</taxon>
    </lineage>
</organism>
<evidence type="ECO:0000313" key="3">
    <source>
        <dbReference type="EMBL" id="MFI1966690.1"/>
    </source>
</evidence>
<evidence type="ECO:0000259" key="2">
    <source>
        <dbReference type="Pfam" id="PF03372"/>
    </source>
</evidence>
<dbReference type="SUPFAM" id="SSF56219">
    <property type="entry name" value="DNase I-like"/>
    <property type="match status" value="1"/>
</dbReference>
<protein>
    <submittedName>
        <fullName evidence="3">Endonuclease/exonuclease/phosphatase family protein</fullName>
    </submittedName>
</protein>
<dbReference type="RefSeq" id="WP_157859131.1">
    <property type="nucleotide sequence ID" value="NZ_JBIRWE010000011.1"/>
</dbReference>
<dbReference type="Pfam" id="PF03372">
    <property type="entry name" value="Exo_endo_phos"/>
    <property type="match status" value="1"/>
</dbReference>
<feature type="region of interest" description="Disordered" evidence="1">
    <location>
        <begin position="176"/>
        <end position="204"/>
    </location>
</feature>
<name>A0ABW7UXZ7_9ACTN</name>
<evidence type="ECO:0000313" key="4">
    <source>
        <dbReference type="Proteomes" id="UP001611548"/>
    </source>
</evidence>
<dbReference type="EMBL" id="JBIRWE010000011">
    <property type="protein sequence ID" value="MFI1966690.1"/>
    <property type="molecule type" value="Genomic_DNA"/>
</dbReference>
<evidence type="ECO:0000256" key="1">
    <source>
        <dbReference type="SAM" id="MobiDB-lite"/>
    </source>
</evidence>
<accession>A0ABW7UXZ7</accession>
<dbReference type="InterPro" id="IPR005135">
    <property type="entry name" value="Endo/exonuclease/phosphatase"/>
</dbReference>
<keyword evidence="3" id="KW-0378">Hydrolase</keyword>
<proteinExistence type="predicted"/>
<dbReference type="Proteomes" id="UP001611548">
    <property type="component" value="Unassembled WGS sequence"/>
</dbReference>
<dbReference type="Gene3D" id="3.60.10.10">
    <property type="entry name" value="Endonuclease/exonuclease/phosphatase"/>
    <property type="match status" value="1"/>
</dbReference>
<comment type="caution">
    <text evidence="3">The sequence shown here is derived from an EMBL/GenBank/DDBJ whole genome shotgun (WGS) entry which is preliminary data.</text>
</comment>
<sequence>MGGLQDGDGNPQDRWPQLAERINSAADRVDVVMLCEIPEWHRYGHKQLARAMQDLDLDAAPLAPSRSGIGTALLYRREVVGRWVRHNPDFGTEVLHGIAVTSFEIPGLPAPLSFVPIHFTPMSAEQALIEANYAATRGYKYGPFAVLAGDVNYAPASSRHPLPDFSEMRPYNVGSRTLLPDGDFDPAATPLPDRRVTRKLAQNG</sequence>